<dbReference type="GO" id="GO:0000976">
    <property type="term" value="F:transcription cis-regulatory region binding"/>
    <property type="evidence" value="ECO:0007669"/>
    <property type="project" value="TreeGrafter"/>
</dbReference>
<dbReference type="InterPro" id="IPR009057">
    <property type="entry name" value="Homeodomain-like_sf"/>
</dbReference>
<proteinExistence type="predicted"/>
<dbReference type="InterPro" id="IPR023772">
    <property type="entry name" value="DNA-bd_HTH_TetR-type_CS"/>
</dbReference>
<gene>
    <name evidence="6" type="ORF">LP52_12870</name>
</gene>
<organism evidence="6 7">
    <name type="scientific">Streptomonospora alba</name>
    <dbReference type="NCBI Taxonomy" id="183763"/>
    <lineage>
        <taxon>Bacteria</taxon>
        <taxon>Bacillati</taxon>
        <taxon>Actinomycetota</taxon>
        <taxon>Actinomycetes</taxon>
        <taxon>Streptosporangiales</taxon>
        <taxon>Nocardiopsidaceae</taxon>
        <taxon>Streptomonospora</taxon>
    </lineage>
</organism>
<feature type="DNA-binding region" description="H-T-H motif" evidence="4">
    <location>
        <begin position="39"/>
        <end position="58"/>
    </location>
</feature>
<dbReference type="PANTHER" id="PTHR30055:SF238">
    <property type="entry name" value="MYCOFACTOCIN BIOSYNTHESIS TRANSCRIPTIONAL REGULATOR MFTR-RELATED"/>
    <property type="match status" value="1"/>
</dbReference>
<dbReference type="Gene3D" id="1.10.10.60">
    <property type="entry name" value="Homeodomain-like"/>
    <property type="match status" value="1"/>
</dbReference>
<dbReference type="PRINTS" id="PR00455">
    <property type="entry name" value="HTHTETR"/>
</dbReference>
<evidence type="ECO:0000313" key="7">
    <source>
        <dbReference type="Proteomes" id="UP000031675"/>
    </source>
</evidence>
<evidence type="ECO:0000313" key="6">
    <source>
        <dbReference type="EMBL" id="KIH98481.1"/>
    </source>
</evidence>
<dbReference type="OrthoDB" id="8688418at2"/>
<evidence type="ECO:0000256" key="4">
    <source>
        <dbReference type="PROSITE-ProRule" id="PRU00335"/>
    </source>
</evidence>
<dbReference type="PANTHER" id="PTHR30055">
    <property type="entry name" value="HTH-TYPE TRANSCRIPTIONAL REGULATOR RUTR"/>
    <property type="match status" value="1"/>
</dbReference>
<dbReference type="AlphaFoldDB" id="A0A0C2JAI3"/>
<dbReference type="Proteomes" id="UP000031675">
    <property type="component" value="Unassembled WGS sequence"/>
</dbReference>
<evidence type="ECO:0000256" key="1">
    <source>
        <dbReference type="ARBA" id="ARBA00023015"/>
    </source>
</evidence>
<dbReference type="PROSITE" id="PS50977">
    <property type="entry name" value="HTH_TETR_2"/>
    <property type="match status" value="1"/>
</dbReference>
<dbReference type="PROSITE" id="PS01081">
    <property type="entry name" value="HTH_TETR_1"/>
    <property type="match status" value="1"/>
</dbReference>
<dbReference type="EMBL" id="JROO01000024">
    <property type="protein sequence ID" value="KIH98481.1"/>
    <property type="molecule type" value="Genomic_DNA"/>
</dbReference>
<dbReference type="GO" id="GO:0003700">
    <property type="term" value="F:DNA-binding transcription factor activity"/>
    <property type="evidence" value="ECO:0007669"/>
    <property type="project" value="TreeGrafter"/>
</dbReference>
<comment type="caution">
    <text evidence="6">The sequence shown here is derived from an EMBL/GenBank/DDBJ whole genome shotgun (WGS) entry which is preliminary data.</text>
</comment>
<reference evidence="7" key="1">
    <citation type="journal article" date="2015" name="Chem. Biol.">
        <title>Structure, bioactivity, and resistance mechanism of streptomonomicin, an unusual lasso Peptide from an understudied halophilic actinomycete.</title>
        <authorList>
            <person name="Metelev M."/>
            <person name="Tietz J.I."/>
            <person name="Melby J.O."/>
            <person name="Blair P.M."/>
            <person name="Zhu L."/>
            <person name="Livnat I."/>
            <person name="Severinov K."/>
            <person name="Mitchell D.A."/>
        </authorList>
    </citation>
    <scope>NUCLEOTIDE SEQUENCE [LARGE SCALE GENOMIC DNA]</scope>
    <source>
        <strain evidence="7">YIM 90003</strain>
    </source>
</reference>
<dbReference type="InterPro" id="IPR001647">
    <property type="entry name" value="HTH_TetR"/>
</dbReference>
<feature type="domain" description="HTH tetR-type" evidence="5">
    <location>
        <begin position="16"/>
        <end position="76"/>
    </location>
</feature>
<dbReference type="Gene3D" id="1.10.357.10">
    <property type="entry name" value="Tetracycline Repressor, domain 2"/>
    <property type="match status" value="1"/>
</dbReference>
<keyword evidence="7" id="KW-1185">Reference proteome</keyword>
<dbReference type="RefSeq" id="WP_040273617.1">
    <property type="nucleotide sequence ID" value="NZ_JROO01000024.1"/>
</dbReference>
<evidence type="ECO:0000256" key="2">
    <source>
        <dbReference type="ARBA" id="ARBA00023125"/>
    </source>
</evidence>
<sequence>MNSGEAKPGLRERTRRAIHREIAETGMALFLEHGFEEITVDQIAEAAGISRRSFFRYFATKEDVVLGDLIDRGHRVRTALSERPPGEEPWTAIRSALLELRDEAWAGTETELRIARMLFQAPSLRARHLEKHLAWQEMLVPELTRRLRAAADIDEMRATHHATAIIATALTCLDVATEAWVHRNGTVPLEDLWDEAVTAVRS</sequence>
<dbReference type="Pfam" id="PF17754">
    <property type="entry name" value="TetR_C_14"/>
    <property type="match status" value="1"/>
</dbReference>
<evidence type="ECO:0000259" key="5">
    <source>
        <dbReference type="PROSITE" id="PS50977"/>
    </source>
</evidence>
<keyword evidence="3" id="KW-0804">Transcription</keyword>
<dbReference type="Pfam" id="PF00440">
    <property type="entry name" value="TetR_N"/>
    <property type="match status" value="1"/>
</dbReference>
<keyword evidence="1" id="KW-0805">Transcription regulation</keyword>
<accession>A0A0C2JAI3</accession>
<protein>
    <submittedName>
        <fullName evidence="6">BetI family transcriptional regulator</fullName>
    </submittedName>
</protein>
<name>A0A0C2JAI3_9ACTN</name>
<keyword evidence="2 4" id="KW-0238">DNA-binding</keyword>
<dbReference type="STRING" id="183763.LP52_12870"/>
<dbReference type="SUPFAM" id="SSF46689">
    <property type="entry name" value="Homeodomain-like"/>
    <property type="match status" value="1"/>
</dbReference>
<dbReference type="InterPro" id="IPR050109">
    <property type="entry name" value="HTH-type_TetR-like_transc_reg"/>
</dbReference>
<evidence type="ECO:0000256" key="3">
    <source>
        <dbReference type="ARBA" id="ARBA00023163"/>
    </source>
</evidence>
<dbReference type="InterPro" id="IPR041347">
    <property type="entry name" value="MftR_C"/>
</dbReference>